<dbReference type="PIRSF" id="PIRSF038896">
    <property type="entry name" value="NAPE-PLD"/>
    <property type="match status" value="1"/>
</dbReference>
<keyword evidence="1" id="KW-1133">Transmembrane helix</keyword>
<evidence type="ECO:0000313" key="4">
    <source>
        <dbReference type="Proteomes" id="UP000001822"/>
    </source>
</evidence>
<dbReference type="EMBL" id="CP000383">
    <property type="protein sequence ID" value="ABG58927.1"/>
    <property type="molecule type" value="Genomic_DNA"/>
</dbReference>
<evidence type="ECO:0000259" key="2">
    <source>
        <dbReference type="Pfam" id="PF12706"/>
    </source>
</evidence>
<keyword evidence="1" id="KW-0472">Membrane</keyword>
<dbReference type="PANTHER" id="PTHR15032">
    <property type="entry name" value="N-ACYL-PHOSPHATIDYLETHANOLAMINE-HYDROLYZING PHOSPHOLIPASE D"/>
    <property type="match status" value="1"/>
</dbReference>
<evidence type="ECO:0000256" key="1">
    <source>
        <dbReference type="SAM" id="Phobius"/>
    </source>
</evidence>
<dbReference type="RefSeq" id="WP_011585044.1">
    <property type="nucleotide sequence ID" value="NC_008255.1"/>
</dbReference>
<accession>A0A6N4SRF7</accession>
<dbReference type="InterPro" id="IPR001279">
    <property type="entry name" value="Metallo-B-lactamas"/>
</dbReference>
<gene>
    <name evidence="3" type="primary">romA</name>
    <name evidence="3" type="ordered locus">CHU_1659</name>
</gene>
<organism evidence="3 4">
    <name type="scientific">Cytophaga hutchinsonii (strain ATCC 33406 / DSM 1761 / CIP 103989 / NBRC 15051 / NCIMB 9469 / D465)</name>
    <dbReference type="NCBI Taxonomy" id="269798"/>
    <lineage>
        <taxon>Bacteria</taxon>
        <taxon>Pseudomonadati</taxon>
        <taxon>Bacteroidota</taxon>
        <taxon>Cytophagia</taxon>
        <taxon>Cytophagales</taxon>
        <taxon>Cytophagaceae</taxon>
        <taxon>Cytophaga</taxon>
    </lineage>
</organism>
<name>A0A6N4SRF7_CYTH3</name>
<dbReference type="InterPro" id="IPR036866">
    <property type="entry name" value="RibonucZ/Hydroxyglut_hydro"/>
</dbReference>
<dbReference type="GO" id="GO:0005737">
    <property type="term" value="C:cytoplasm"/>
    <property type="evidence" value="ECO:0007669"/>
    <property type="project" value="TreeGrafter"/>
</dbReference>
<dbReference type="Gene3D" id="3.60.15.10">
    <property type="entry name" value="Ribonuclease Z/Hydroxyacylglutathione hydrolase-like"/>
    <property type="match status" value="1"/>
</dbReference>
<feature type="transmembrane region" description="Helical" evidence="1">
    <location>
        <begin position="12"/>
        <end position="28"/>
    </location>
</feature>
<sequence length="376" mass="42901">MNVKRIKKRMFITFSIIAVLAIALYIFLQTAPFGNPPADARLERIRKSANYKDGVFKNLSNTPVMAEDASYMDMIKQQFSKDSTREPAVCIPSVKRDLSLVPSDRPVITWFGHSTYLIQTEGKNILIDPVFCTSTSPVQFVGNKKYKGTEVYTPADFPAINYLILTHDHYDHLDYQTTLDMQSKVFSYYMPLGVGSHLESWGIDTAKLHELDWWQEIDLEPGYKLVCLPARHFSGRSITDRGKTLWASYLLITPTHKIYIGGDSGYDTHFKQIADKYGAVDIAFLESGQYNAYWPYIHMMPEQTVQAAKDLQAKVLLPVHWGKYTLALHPWDEPIKRLTLEAHKQQVNVATPMIGEPVILDSILPHSTWWVPEGKK</sequence>
<keyword evidence="4" id="KW-1185">Reference proteome</keyword>
<dbReference type="AlphaFoldDB" id="A0A6N4SRF7"/>
<dbReference type="SUPFAM" id="SSF56281">
    <property type="entry name" value="Metallo-hydrolase/oxidoreductase"/>
    <property type="match status" value="1"/>
</dbReference>
<dbReference type="InterPro" id="IPR024884">
    <property type="entry name" value="NAPE-PLD"/>
</dbReference>
<feature type="domain" description="Metallo-beta-lactamase" evidence="2">
    <location>
        <begin position="124"/>
        <end position="321"/>
    </location>
</feature>
<dbReference type="Proteomes" id="UP000001822">
    <property type="component" value="Chromosome"/>
</dbReference>
<dbReference type="GO" id="GO:0008270">
    <property type="term" value="F:zinc ion binding"/>
    <property type="evidence" value="ECO:0007669"/>
    <property type="project" value="InterPro"/>
</dbReference>
<dbReference type="GO" id="GO:0070290">
    <property type="term" value="F:N-acylphosphatidylethanolamine-specific phospholipase D activity"/>
    <property type="evidence" value="ECO:0007669"/>
    <property type="project" value="InterPro"/>
</dbReference>
<keyword evidence="1" id="KW-0812">Transmembrane</keyword>
<dbReference type="PANTHER" id="PTHR15032:SF4">
    <property type="entry name" value="N-ACYL-PHOSPHATIDYLETHANOLAMINE-HYDROLYZING PHOSPHOLIPASE D"/>
    <property type="match status" value="1"/>
</dbReference>
<proteinExistence type="predicted"/>
<protein>
    <submittedName>
        <fullName evidence="3">Outer membrane protein</fullName>
    </submittedName>
</protein>
<dbReference type="Pfam" id="PF12706">
    <property type="entry name" value="Lactamase_B_2"/>
    <property type="match status" value="1"/>
</dbReference>
<reference evidence="3 4" key="1">
    <citation type="journal article" date="2007" name="Appl. Environ. Microbiol.">
        <title>Genome sequence of the cellulolytic gliding bacterium Cytophaga hutchinsonii.</title>
        <authorList>
            <person name="Xie G."/>
            <person name="Bruce D.C."/>
            <person name="Challacombe J.F."/>
            <person name="Chertkov O."/>
            <person name="Detter J.C."/>
            <person name="Gilna P."/>
            <person name="Han C.S."/>
            <person name="Lucas S."/>
            <person name="Misra M."/>
            <person name="Myers G.L."/>
            <person name="Richardson P."/>
            <person name="Tapia R."/>
            <person name="Thayer N."/>
            <person name="Thompson L.S."/>
            <person name="Brettin T.S."/>
            <person name="Henrissat B."/>
            <person name="Wilson D.B."/>
            <person name="McBride M.J."/>
        </authorList>
    </citation>
    <scope>NUCLEOTIDE SEQUENCE [LARGE SCALE GENOMIC DNA]</scope>
    <source>
        <strain evidence="4">ATCC 33406 / DSM 1761 / CIP 103989 / NBRC 15051 / NCIMB 9469 / D465</strain>
    </source>
</reference>
<dbReference type="KEGG" id="chu:CHU_1659"/>
<evidence type="ECO:0000313" key="3">
    <source>
        <dbReference type="EMBL" id="ABG58927.1"/>
    </source>
</evidence>